<proteinExistence type="predicted"/>
<dbReference type="Proteomes" id="UP000663877">
    <property type="component" value="Unassembled WGS sequence"/>
</dbReference>
<evidence type="ECO:0000313" key="1">
    <source>
        <dbReference type="EMBL" id="CAF1169625.1"/>
    </source>
</evidence>
<accession>A0A814U6A4</accession>
<name>A0A814U6A4_9BILA</name>
<gene>
    <name evidence="1" type="ORF">BJG266_LOCUS25122</name>
    <name evidence="2" type="ORF">QVE165_LOCUS36351</name>
</gene>
<dbReference type="AlphaFoldDB" id="A0A814U6A4"/>
<sequence length="570" mass="66902">MTNICLLSTTTTTCFDCLPNELILIIWEYLGNVEAIRIFESMECERYTKLLEEYYYKSVSFRQTSLSTFQLYCSHLLNKIRFHVETLKLGHEFVYSQLRLFTQMRPASLSVIKMFPKLRRIVLYNIPEMSSDDLEPYLSTIPFLQHIEVSRCSLTKLSSLLCSNLLNHDKSQLQSCIFRGTYQMNGVILYEPIPSSYQVQQSLIDIRINIQDLISLKNLLQFLPKLLKLDVHVSSDITNSDNDVFISCICPCIYLRKLTLRIFGTVQYFTSVVNFILLFRNSLTHIDLSFVHRDLAYHYSLVYIDGNILFDKLLVHMSKLEKMNFYIETACYSNQETALIIKSFQTGHTLILTPRTYYQLEQNKNYLVEYFLNIGHTLGLIPRTFYQPEQNKNHLIEYDQFVLFPPIQNHLREELISTTMTWLNWMPYLRILNIDAQMLLKLVPTINRNGTINRFPFLKELIVRQLDIPLNEDTLSLIVQLNTSSSLRNIRIIKYKELDSQSIDNNNFVSNICQICCNMHKLETMTIVFKDPHSLFDTTIIEELAGIEKKNCQLECIYVSDNTIQFWLEK</sequence>
<protein>
    <submittedName>
        <fullName evidence="1">Uncharacterized protein</fullName>
    </submittedName>
</protein>
<evidence type="ECO:0000313" key="4">
    <source>
        <dbReference type="Proteomes" id="UP000663877"/>
    </source>
</evidence>
<dbReference type="SUPFAM" id="SSF52047">
    <property type="entry name" value="RNI-like"/>
    <property type="match status" value="1"/>
</dbReference>
<dbReference type="Gene3D" id="3.80.10.10">
    <property type="entry name" value="Ribonuclease Inhibitor"/>
    <property type="match status" value="1"/>
</dbReference>
<evidence type="ECO:0000313" key="2">
    <source>
        <dbReference type="EMBL" id="CAF1393566.1"/>
    </source>
</evidence>
<comment type="caution">
    <text evidence="1">The sequence shown here is derived from an EMBL/GenBank/DDBJ whole genome shotgun (WGS) entry which is preliminary data.</text>
</comment>
<dbReference type="EMBL" id="CAJNOM010000364">
    <property type="protein sequence ID" value="CAF1393566.1"/>
    <property type="molecule type" value="Genomic_DNA"/>
</dbReference>
<dbReference type="Proteomes" id="UP000663832">
    <property type="component" value="Unassembled WGS sequence"/>
</dbReference>
<dbReference type="InterPro" id="IPR032675">
    <property type="entry name" value="LRR_dom_sf"/>
</dbReference>
<organism evidence="1 4">
    <name type="scientific">Adineta steineri</name>
    <dbReference type="NCBI Taxonomy" id="433720"/>
    <lineage>
        <taxon>Eukaryota</taxon>
        <taxon>Metazoa</taxon>
        <taxon>Spiralia</taxon>
        <taxon>Gnathifera</taxon>
        <taxon>Rotifera</taxon>
        <taxon>Eurotatoria</taxon>
        <taxon>Bdelloidea</taxon>
        <taxon>Adinetida</taxon>
        <taxon>Adinetidae</taxon>
        <taxon>Adineta</taxon>
    </lineage>
</organism>
<dbReference type="EMBL" id="CAJNOI010000188">
    <property type="protein sequence ID" value="CAF1169625.1"/>
    <property type="molecule type" value="Genomic_DNA"/>
</dbReference>
<reference evidence="1" key="1">
    <citation type="submission" date="2021-02" db="EMBL/GenBank/DDBJ databases">
        <authorList>
            <person name="Nowell W R."/>
        </authorList>
    </citation>
    <scope>NUCLEOTIDE SEQUENCE</scope>
</reference>
<keyword evidence="3" id="KW-1185">Reference proteome</keyword>
<dbReference type="OrthoDB" id="10052343at2759"/>
<evidence type="ECO:0000313" key="3">
    <source>
        <dbReference type="Proteomes" id="UP000663832"/>
    </source>
</evidence>